<comment type="caution">
    <text evidence="2">The sequence shown here is derived from an EMBL/GenBank/DDBJ whole genome shotgun (WGS) entry which is preliminary data.</text>
</comment>
<dbReference type="AlphaFoldDB" id="A0A4P5PCC8"/>
<keyword evidence="3" id="KW-1185">Reference proteome</keyword>
<dbReference type="EMBL" id="BJCC01000008">
    <property type="protein sequence ID" value="GCF93082.1"/>
    <property type="molecule type" value="Genomic_DNA"/>
</dbReference>
<accession>A0A4P5PCC8</accession>
<gene>
    <name evidence="2" type="ORF">NRIC_09730</name>
</gene>
<dbReference type="SUPFAM" id="SSF159006">
    <property type="entry name" value="YopX-like"/>
    <property type="match status" value="1"/>
</dbReference>
<reference evidence="3" key="1">
    <citation type="submission" date="2019-02" db="EMBL/GenBank/DDBJ databases">
        <title>Draft genome sequence of Enterococcus sp. Gos25-1.</title>
        <authorList>
            <person name="Tanaka N."/>
            <person name="Shiwa Y."/>
            <person name="Fujita N."/>
        </authorList>
    </citation>
    <scope>NUCLEOTIDE SEQUENCE [LARGE SCALE GENOMIC DNA]</scope>
    <source>
        <strain evidence="3">Gos25-1</strain>
    </source>
</reference>
<feature type="domain" description="YopX protein" evidence="1">
    <location>
        <begin position="17"/>
        <end position="74"/>
    </location>
</feature>
<name>A0A4P5PCC8_9ENTE</name>
<dbReference type="InterPro" id="IPR019096">
    <property type="entry name" value="YopX_protein"/>
</dbReference>
<dbReference type="Gene3D" id="2.30.30.290">
    <property type="entry name" value="YopX-like domains"/>
    <property type="match status" value="1"/>
</dbReference>
<evidence type="ECO:0000259" key="1">
    <source>
        <dbReference type="Pfam" id="PF09643"/>
    </source>
</evidence>
<dbReference type="InterPro" id="IPR023385">
    <property type="entry name" value="YopX-like_C"/>
</dbReference>
<protein>
    <recommendedName>
        <fullName evidence="1">YopX protein domain-containing protein</fullName>
    </recommendedName>
</protein>
<organism evidence="2 3">
    <name type="scientific">Enterococcus florum</name>
    <dbReference type="NCBI Taxonomy" id="2480627"/>
    <lineage>
        <taxon>Bacteria</taxon>
        <taxon>Bacillati</taxon>
        <taxon>Bacillota</taxon>
        <taxon>Bacilli</taxon>
        <taxon>Lactobacillales</taxon>
        <taxon>Enterococcaceae</taxon>
        <taxon>Enterococcus</taxon>
    </lineage>
</organism>
<dbReference type="RefSeq" id="WP_146621557.1">
    <property type="nucleotide sequence ID" value="NZ_BJCC01000008.1"/>
</dbReference>
<proteinExistence type="predicted"/>
<evidence type="ECO:0000313" key="2">
    <source>
        <dbReference type="EMBL" id="GCF93082.1"/>
    </source>
</evidence>
<dbReference type="Pfam" id="PF09643">
    <property type="entry name" value="YopX"/>
    <property type="match status" value="1"/>
</dbReference>
<evidence type="ECO:0000313" key="3">
    <source>
        <dbReference type="Proteomes" id="UP000290567"/>
    </source>
</evidence>
<dbReference type="Proteomes" id="UP000290567">
    <property type="component" value="Unassembled WGS sequence"/>
</dbReference>
<dbReference type="OrthoDB" id="1809393at2"/>
<sequence>MPEFGGASTLSYAQIFNHTAQYVDIETIGQSTGLKDKNGTEIYVGDIITIIDDEEKDTGFGWNEEVILHNGAFMAGDDNLLVNVNFRSVIANNIHEIKFR</sequence>